<dbReference type="Proteomes" id="UP000218238">
    <property type="component" value="Unassembled WGS sequence"/>
</dbReference>
<dbReference type="Pfam" id="PF00350">
    <property type="entry name" value="Dynamin_N"/>
    <property type="match status" value="1"/>
</dbReference>
<dbReference type="OrthoDB" id="6565187at2"/>
<feature type="domain" description="Dynamin N-terminal" evidence="2">
    <location>
        <begin position="62"/>
        <end position="239"/>
    </location>
</feature>
<dbReference type="RefSeq" id="WP_095723767.1">
    <property type="nucleotide sequence ID" value="NZ_NTFS01000311.1"/>
</dbReference>
<dbReference type="InterPro" id="IPR045063">
    <property type="entry name" value="Dynamin_N"/>
</dbReference>
<organism evidence="3 4">
    <name type="scientific">Brunnivagina elsteri CCALA 953</name>
    <dbReference type="NCBI Taxonomy" id="987040"/>
    <lineage>
        <taxon>Bacteria</taxon>
        <taxon>Bacillati</taxon>
        <taxon>Cyanobacteriota</taxon>
        <taxon>Cyanophyceae</taxon>
        <taxon>Nostocales</taxon>
        <taxon>Calotrichaceae</taxon>
        <taxon>Brunnivagina</taxon>
    </lineage>
</organism>
<proteinExistence type="predicted"/>
<evidence type="ECO:0000313" key="4">
    <source>
        <dbReference type="Proteomes" id="UP000218238"/>
    </source>
</evidence>
<dbReference type="SUPFAM" id="SSF52540">
    <property type="entry name" value="P-loop containing nucleoside triphosphate hydrolases"/>
    <property type="match status" value="1"/>
</dbReference>
<protein>
    <submittedName>
        <fullName evidence="3">Dynamin family protein</fullName>
    </submittedName>
</protein>
<evidence type="ECO:0000259" key="2">
    <source>
        <dbReference type="Pfam" id="PF00350"/>
    </source>
</evidence>
<dbReference type="InterPro" id="IPR027417">
    <property type="entry name" value="P-loop_NTPase"/>
</dbReference>
<gene>
    <name evidence="3" type="ORF">CK510_22215</name>
</gene>
<dbReference type="Gene3D" id="3.40.50.300">
    <property type="entry name" value="P-loop containing nucleotide triphosphate hydrolases"/>
    <property type="match status" value="1"/>
</dbReference>
<name>A0A2A2TDW5_9CYAN</name>
<dbReference type="PANTHER" id="PTHR43834:SF6">
    <property type="entry name" value="GTPASE DER"/>
    <property type="match status" value="1"/>
</dbReference>
<dbReference type="AlphaFoldDB" id="A0A2A2TDW5"/>
<feature type="coiled-coil region" evidence="1">
    <location>
        <begin position="685"/>
        <end position="746"/>
    </location>
</feature>
<evidence type="ECO:0000256" key="1">
    <source>
        <dbReference type="SAM" id="Coils"/>
    </source>
</evidence>
<reference evidence="3 4" key="1">
    <citation type="submission" date="2017-08" db="EMBL/GenBank/DDBJ databases">
        <title>Draft genome sequence of filamentous cyanobacterium Calothrix elsteri CCALA 953.</title>
        <authorList>
            <person name="Gagunashvili A.N."/>
            <person name="Elster J."/>
            <person name="Andresson O.S."/>
        </authorList>
    </citation>
    <scope>NUCLEOTIDE SEQUENCE [LARGE SCALE GENOMIC DNA]</scope>
    <source>
        <strain evidence="3 4">CCALA 953</strain>
    </source>
</reference>
<keyword evidence="4" id="KW-1185">Reference proteome</keyword>
<accession>A0A2A2TDW5</accession>
<keyword evidence="1" id="KW-0175">Coiled coil</keyword>
<evidence type="ECO:0000313" key="3">
    <source>
        <dbReference type="EMBL" id="PAX51913.1"/>
    </source>
</evidence>
<comment type="caution">
    <text evidence="3">The sequence shown here is derived from an EMBL/GenBank/DDBJ whole genome shotgun (WGS) entry which is preliminary data.</text>
</comment>
<dbReference type="EMBL" id="NTFS01000311">
    <property type="protein sequence ID" value="PAX51913.1"/>
    <property type="molecule type" value="Genomic_DNA"/>
</dbReference>
<sequence>MSSQLFQETHSSINQIGIQLLQYLHEIRQARINEGDETKSLQSLEDDINKALTALKEQKYQVAVIAAMKAGKSTFLNAIIGADVLASETAACTICRTDVKHIPVNQNPRLLEYREGKTQPVVLFEGKAEEIQQEIQDKFLKRTREIRETGNPDNTTRFEIEHPIEAINSLSSLSGFTLVDTPGPNEWESATFNTVALKQTALEALRTCNAILFVLNYASYKDNAVSDLFKDIVENRKEVLAGNTGKIYFILNKVDQKTEKDREINDVIEDLRQELSNFGFPNPIIYPASSRQGLLAKLITQGKATESQIKDFKKFFSSRYATEDEEGNQIIPAPRKIASQALIDSGIPKIQETVIQTITQNSGWNLLRDVLASIEKSAKAIEDSLNTQISGWEMGIEELKGKIEEYRRTSEIAKGKVENVKKSVEQQKKLLVQGFNQNVTIFASEAKEIIQNEIDGYASSRKKKSEKQISSSHLILSQATVKKEFDWVDFAEKIGINLLELIPSAKAFTKVAKTIFKTRSSLQDKFRESMPEVSNISIHNSDPHIIRVNSKQEAQKISSTINDFCSPHIQSWWLDTQDKLVREGTQIREALVLKIQEDIQQISNEISQYLGQSLEVKLNINEIQFPKFEFKGIDAKIQHQQEVVKRTRKEDKTESRCCKSDNVYKVDVPYEDKLDFYEIDLRQTISQIQQKIDEQVSRNQHLLERVIEDQISKDFRNAEQQISDYIKSFQNEFDFLLKERESKQEEADKIREILNLQKEILIKYLSQLKDIKESLNRWKPM</sequence>
<dbReference type="PANTHER" id="PTHR43834">
    <property type="entry name" value="GTPASE DER"/>
    <property type="match status" value="1"/>
</dbReference>